<organism evidence="2 3">
    <name type="scientific">Phaeosphaeria nodorum (strain SN15 / ATCC MYA-4574 / FGSC 10173)</name>
    <name type="common">Glume blotch fungus</name>
    <name type="synonym">Parastagonospora nodorum</name>
    <dbReference type="NCBI Taxonomy" id="321614"/>
    <lineage>
        <taxon>Eukaryota</taxon>
        <taxon>Fungi</taxon>
        <taxon>Dikarya</taxon>
        <taxon>Ascomycota</taxon>
        <taxon>Pezizomycotina</taxon>
        <taxon>Dothideomycetes</taxon>
        <taxon>Pleosporomycetidae</taxon>
        <taxon>Pleosporales</taxon>
        <taxon>Pleosporineae</taxon>
        <taxon>Phaeosphaeriaceae</taxon>
        <taxon>Parastagonospora</taxon>
    </lineage>
</organism>
<dbReference type="SUPFAM" id="SSF53474">
    <property type="entry name" value="alpha/beta-Hydrolases"/>
    <property type="match status" value="1"/>
</dbReference>
<dbReference type="RefSeq" id="XP_001798468.1">
    <property type="nucleotide sequence ID" value="XM_001798416.1"/>
</dbReference>
<name>Q0UJC1_PHANO</name>
<dbReference type="VEuPathDB" id="FungiDB:JI435_428590"/>
<dbReference type="EMBL" id="CH445336">
    <property type="protein sequence ID" value="EAT84419.2"/>
    <property type="molecule type" value="Genomic_DNA"/>
</dbReference>
<accession>Q0UJC1</accession>
<dbReference type="KEGG" id="pno:SNOG_08143"/>
<dbReference type="InterPro" id="IPR029058">
    <property type="entry name" value="AB_hydrolase_fold"/>
</dbReference>
<dbReference type="AlphaFoldDB" id="Q0UJC1"/>
<feature type="compositionally biased region" description="Low complexity" evidence="1">
    <location>
        <begin position="158"/>
        <end position="168"/>
    </location>
</feature>
<proteinExistence type="predicted"/>
<dbReference type="Gene3D" id="3.40.50.1820">
    <property type="entry name" value="alpha/beta hydrolase"/>
    <property type="match status" value="1"/>
</dbReference>
<dbReference type="Proteomes" id="UP000001055">
    <property type="component" value="Unassembled WGS sequence"/>
</dbReference>
<protein>
    <submittedName>
        <fullName evidence="2">Uncharacterized protein</fullName>
    </submittedName>
</protein>
<feature type="region of interest" description="Disordered" evidence="1">
    <location>
        <begin position="158"/>
        <end position="181"/>
    </location>
</feature>
<dbReference type="GeneID" id="5975366"/>
<sequence>MSSHVPAVEVLEFLSDRRFHRIFLLPANPDTGRHQSHRFSYADFGDPTSNAVVLFCGGLMGARYCYSPLDGLANKYNVRILHVDRPGIGGSDAIALEKRVQIWLVHSKITLWQVTSQLPAPLIGKFASLAKAVNNNIVPLIGMSGSFVSTNSRPIHPATTARASSASAEVPRSPASSVGLQDSHGLALGNPEIVKELRKHITSLLFAENLDGVSADAQLFLNRPRAVPWCSPSMLWSDVDHFVPLLSKILEEDDRLALHNRVLNIDTFHAESDHMVGEKGRQWFDECWLPGRSSTSSARSNSFEAVKQFTHRSYYYQSEAVKGADHDLLMDPAFGASEKWLQRVRDAVPRHVESFHLDSVEKPREEIIAELDPPSQTKNAKEDDQGPDLSIIAYAFTS</sequence>
<evidence type="ECO:0000313" key="2">
    <source>
        <dbReference type="EMBL" id="EAT84419.2"/>
    </source>
</evidence>
<gene>
    <name evidence="2" type="ORF">SNOG_08143</name>
</gene>
<evidence type="ECO:0000313" key="3">
    <source>
        <dbReference type="Proteomes" id="UP000001055"/>
    </source>
</evidence>
<dbReference type="STRING" id="321614.Q0UJC1"/>
<dbReference type="VEuPathDB" id="FungiDB:JI435_081430"/>
<reference evidence="3" key="1">
    <citation type="journal article" date="2007" name="Plant Cell">
        <title>Dothideomycete-plant interactions illuminated by genome sequencing and EST analysis of the wheat pathogen Stagonospora nodorum.</title>
        <authorList>
            <person name="Hane J.K."/>
            <person name="Lowe R.G."/>
            <person name="Solomon P.S."/>
            <person name="Tan K.C."/>
            <person name="Schoch C.L."/>
            <person name="Spatafora J.W."/>
            <person name="Crous P.W."/>
            <person name="Kodira C."/>
            <person name="Birren B.W."/>
            <person name="Galagan J.E."/>
            <person name="Torriani S.F."/>
            <person name="McDonald B.A."/>
            <person name="Oliver R.P."/>
        </authorList>
    </citation>
    <scope>NUCLEOTIDE SEQUENCE [LARGE SCALE GENOMIC DNA]</scope>
    <source>
        <strain evidence="3">SN15 / ATCC MYA-4574 / FGSC 10173</strain>
    </source>
</reference>
<dbReference type="InParanoid" id="Q0UJC1"/>
<evidence type="ECO:0000256" key="1">
    <source>
        <dbReference type="SAM" id="MobiDB-lite"/>
    </source>
</evidence>